<dbReference type="Gene3D" id="3.20.20.80">
    <property type="entry name" value="Glycosidases"/>
    <property type="match status" value="1"/>
</dbReference>
<evidence type="ECO:0000313" key="8">
    <source>
        <dbReference type="Proteomes" id="UP000759131"/>
    </source>
</evidence>
<dbReference type="GO" id="GO:0005764">
    <property type="term" value="C:lysosome"/>
    <property type="evidence" value="ECO:0007669"/>
    <property type="project" value="TreeGrafter"/>
</dbReference>
<dbReference type="GO" id="GO:0005975">
    <property type="term" value="P:carbohydrate metabolic process"/>
    <property type="evidence" value="ECO:0007669"/>
    <property type="project" value="InterPro"/>
</dbReference>
<proteinExistence type="inferred from homology"/>
<accession>A0A7R9KZW5</accession>
<gene>
    <name evidence="7" type="ORF">OSB1V03_LOCUS12517</name>
</gene>
<dbReference type="SUPFAM" id="SSF51445">
    <property type="entry name" value="(Trans)glycosidases"/>
    <property type="match status" value="1"/>
</dbReference>
<dbReference type="InterPro" id="IPR015883">
    <property type="entry name" value="Glyco_hydro_20_cat"/>
</dbReference>
<dbReference type="Pfam" id="PF00728">
    <property type="entry name" value="Glyco_hydro_20"/>
    <property type="match status" value="2"/>
</dbReference>
<dbReference type="Proteomes" id="UP000759131">
    <property type="component" value="Unassembled WGS sequence"/>
</dbReference>
<dbReference type="InterPro" id="IPR025705">
    <property type="entry name" value="Beta_hexosaminidase_sua/sub"/>
</dbReference>
<evidence type="ECO:0000256" key="2">
    <source>
        <dbReference type="ARBA" id="ARBA00006285"/>
    </source>
</evidence>
<dbReference type="PRINTS" id="PR00738">
    <property type="entry name" value="GLHYDRLASE20"/>
</dbReference>
<reference evidence="7" key="1">
    <citation type="submission" date="2020-11" db="EMBL/GenBank/DDBJ databases">
        <authorList>
            <person name="Tran Van P."/>
        </authorList>
    </citation>
    <scope>NUCLEOTIDE SEQUENCE</scope>
</reference>
<dbReference type="OrthoDB" id="428480at2759"/>
<evidence type="ECO:0000259" key="6">
    <source>
        <dbReference type="Pfam" id="PF00728"/>
    </source>
</evidence>
<evidence type="ECO:0000256" key="5">
    <source>
        <dbReference type="PIRSR" id="PIRSR625705-1"/>
    </source>
</evidence>
<dbReference type="AlphaFoldDB" id="A0A7R9KZW5"/>
<evidence type="ECO:0000313" key="7">
    <source>
        <dbReference type="EMBL" id="CAD7632112.1"/>
    </source>
</evidence>
<protein>
    <recommendedName>
        <fullName evidence="3">beta-N-acetylhexosaminidase</fullName>
        <ecNumber evidence="3">3.2.1.52</ecNumber>
    </recommendedName>
</protein>
<evidence type="ECO:0000256" key="4">
    <source>
        <dbReference type="ARBA" id="ARBA00022801"/>
    </source>
</evidence>
<comment type="similarity">
    <text evidence="2">Belongs to the glycosyl hydrolase 20 family.</text>
</comment>
<feature type="active site" description="Proton donor" evidence="5">
    <location>
        <position position="3"/>
    </location>
</feature>
<comment type="catalytic activity">
    <reaction evidence="1">
        <text>Hydrolysis of terminal non-reducing N-acetyl-D-hexosamine residues in N-acetyl-beta-D-hexosaminides.</text>
        <dbReference type="EC" id="3.2.1.52"/>
    </reaction>
</comment>
<dbReference type="GO" id="GO:0030203">
    <property type="term" value="P:glycosaminoglycan metabolic process"/>
    <property type="evidence" value="ECO:0007669"/>
    <property type="project" value="TreeGrafter"/>
</dbReference>
<dbReference type="PANTHER" id="PTHR22600">
    <property type="entry name" value="BETA-HEXOSAMINIDASE"/>
    <property type="match status" value="1"/>
</dbReference>
<feature type="domain" description="Glycoside hydrolase family 20 catalytic" evidence="6">
    <location>
        <begin position="92"/>
        <end position="137"/>
    </location>
</feature>
<dbReference type="EMBL" id="OC865017">
    <property type="protein sequence ID" value="CAD7632112.1"/>
    <property type="molecule type" value="Genomic_DNA"/>
</dbReference>
<name>A0A7R9KZW5_9ACAR</name>
<organism evidence="7">
    <name type="scientific">Medioppia subpectinata</name>
    <dbReference type="NCBI Taxonomy" id="1979941"/>
    <lineage>
        <taxon>Eukaryota</taxon>
        <taxon>Metazoa</taxon>
        <taxon>Ecdysozoa</taxon>
        <taxon>Arthropoda</taxon>
        <taxon>Chelicerata</taxon>
        <taxon>Arachnida</taxon>
        <taxon>Acari</taxon>
        <taxon>Acariformes</taxon>
        <taxon>Sarcoptiformes</taxon>
        <taxon>Oribatida</taxon>
        <taxon>Brachypylina</taxon>
        <taxon>Oppioidea</taxon>
        <taxon>Oppiidae</taxon>
        <taxon>Medioppia</taxon>
    </lineage>
</organism>
<keyword evidence="8" id="KW-1185">Reference proteome</keyword>
<dbReference type="GO" id="GO:0016020">
    <property type="term" value="C:membrane"/>
    <property type="evidence" value="ECO:0007669"/>
    <property type="project" value="TreeGrafter"/>
</dbReference>
<evidence type="ECO:0000256" key="3">
    <source>
        <dbReference type="ARBA" id="ARBA00012663"/>
    </source>
</evidence>
<dbReference type="GO" id="GO:0004563">
    <property type="term" value="F:beta-N-acetylhexosaminidase activity"/>
    <property type="evidence" value="ECO:0007669"/>
    <property type="project" value="UniProtKB-EC"/>
</dbReference>
<dbReference type="GO" id="GO:0006689">
    <property type="term" value="P:ganglioside catabolic process"/>
    <property type="evidence" value="ECO:0007669"/>
    <property type="project" value="TreeGrafter"/>
</dbReference>
<dbReference type="InterPro" id="IPR017853">
    <property type="entry name" value="GH"/>
</dbReference>
<keyword evidence="4" id="KW-0378">Hydrolase</keyword>
<dbReference type="EC" id="3.2.1.52" evidence="3"/>
<feature type="domain" description="Glycoside hydrolase family 20 catalytic" evidence="6">
    <location>
        <begin position="2"/>
        <end position="75"/>
    </location>
</feature>
<sequence>MDEVNYGCWQSNPDIAKFMKDQNMTKVNQVEEYYVRKTLTNVKDVGYNTMLWQDPVDNGVTLDKDSIVVIWKDTYLDSNLDLWQNYISKIAKNGTESEKDLVIGGEVCMWSEFVDGTNVLSRLWPRASSAAERLWSNSESTQDVDTARLRLDQHRCRMLRRGIPAAPILNGYCGDYEWEMNNQEKLMDLGDRGVQATTCPKVIWWSFKRDYDTCSKDTNI</sequence>
<dbReference type="PANTHER" id="PTHR22600:SF21">
    <property type="entry name" value="BETA-HEXOSAMINIDASE A"/>
    <property type="match status" value="1"/>
</dbReference>
<dbReference type="EMBL" id="CAJPIZ010010442">
    <property type="protein sequence ID" value="CAG2112542.1"/>
    <property type="molecule type" value="Genomic_DNA"/>
</dbReference>
<evidence type="ECO:0000256" key="1">
    <source>
        <dbReference type="ARBA" id="ARBA00001231"/>
    </source>
</evidence>